<feature type="region of interest" description="Disordered" evidence="6">
    <location>
        <begin position="454"/>
        <end position="475"/>
    </location>
</feature>
<evidence type="ECO:0000256" key="3">
    <source>
        <dbReference type="ARBA" id="ARBA00022692"/>
    </source>
</evidence>
<proteinExistence type="inferred from homology"/>
<dbReference type="OrthoDB" id="29023at2759"/>
<keyword evidence="4 7" id="KW-1133">Transmembrane helix</keyword>
<dbReference type="GO" id="GO:0045724">
    <property type="term" value="P:positive regulation of cilium assembly"/>
    <property type="evidence" value="ECO:0007669"/>
    <property type="project" value="TreeGrafter"/>
</dbReference>
<gene>
    <name evidence="8" type="ORF">EAI_16996</name>
</gene>
<dbReference type="PANTHER" id="PTHR13317:SF4">
    <property type="entry name" value="TRANSMEMBRANE ANTERIOR POSTERIOR TRANSFORMATION PROTEIN 1 HOMOLOG"/>
    <property type="match status" value="1"/>
</dbReference>
<comment type="similarity">
    <text evidence="2">Belongs to the TAPT1 family.</text>
</comment>
<dbReference type="GO" id="GO:0036064">
    <property type="term" value="C:ciliary basal body"/>
    <property type="evidence" value="ECO:0007669"/>
    <property type="project" value="TreeGrafter"/>
</dbReference>
<keyword evidence="5 7" id="KW-0472">Membrane</keyword>
<dbReference type="GO" id="GO:0005789">
    <property type="term" value="C:endoplasmic reticulum membrane"/>
    <property type="evidence" value="ECO:0007669"/>
    <property type="project" value="TreeGrafter"/>
</dbReference>
<evidence type="ECO:0000313" key="8">
    <source>
        <dbReference type="EMBL" id="EFN87546.1"/>
    </source>
</evidence>
<evidence type="ECO:0000256" key="6">
    <source>
        <dbReference type="SAM" id="MobiDB-lite"/>
    </source>
</evidence>
<dbReference type="FunCoup" id="E2B9V9">
    <property type="interactions" value="754"/>
</dbReference>
<sequence length="546" mass="61846">MRAEDENMEQNCPEKKTIRFRGTGKSKSHVSSNNKRVENVESPHCREQLSESHDLEKKQGVSLMQFLRTELTRGYQLEHDEERFSARREKIYSFLQIPKEVEEFMVYGFLQCADSFLFVYTFLPLRFAMALWAVITRPLQHCLRSGKFRGAKNTGKYLSPAEVCDLLKGVVVVGCWAATWKVDTSMMYHLVKSQSVIKLYIFYNMLEVGDRLFSAFGQDTIDALLWTATEPRSRSSRRQHLVLHSILVLFQATTLNVAINSSNKALLTIMMSNNFVELKGSVFKKFDKNNLFQLSCSDVRERFHLTMLLLAVSLQTMKEYAWHSDRLAVLLPDCALVLFAEVLVDWVKHAFITRFNELRSTVYRDYTVSLAYDMAQTRKETAFSDPSDLVARRMGFIPLPLGVAMARVLCTTVTPSARPANLILLLLAYFVLVALRILNSIIILGRACDLMSSRTRPEKDTNSKPPSLTKRANSVDMKKPNLGTAIFSNSAVSLNNVCLNEAFLQEEEAAAATVAQKSEKHACNANDLTTVTKTVLRTGSEPLLPQ</sequence>
<keyword evidence="3 7" id="KW-0812">Transmembrane</keyword>
<evidence type="ECO:0000313" key="9">
    <source>
        <dbReference type="Proteomes" id="UP000008237"/>
    </source>
</evidence>
<comment type="subcellular location">
    <subcellularLocation>
        <location evidence="1">Membrane</location>
        <topology evidence="1">Multi-pass membrane protein</topology>
    </subcellularLocation>
</comment>
<feature type="compositionally biased region" description="Basic residues" evidence="6">
    <location>
        <begin position="18"/>
        <end position="28"/>
    </location>
</feature>
<evidence type="ECO:0000256" key="5">
    <source>
        <dbReference type="ARBA" id="ARBA00023136"/>
    </source>
</evidence>
<feature type="compositionally biased region" description="Polar residues" evidence="6">
    <location>
        <begin position="463"/>
        <end position="472"/>
    </location>
</feature>
<evidence type="ECO:0000256" key="2">
    <source>
        <dbReference type="ARBA" id="ARBA00008803"/>
    </source>
</evidence>
<organism evidence="9">
    <name type="scientific">Harpegnathos saltator</name>
    <name type="common">Jerdon's jumping ant</name>
    <dbReference type="NCBI Taxonomy" id="610380"/>
    <lineage>
        <taxon>Eukaryota</taxon>
        <taxon>Metazoa</taxon>
        <taxon>Ecdysozoa</taxon>
        <taxon>Arthropoda</taxon>
        <taxon>Hexapoda</taxon>
        <taxon>Insecta</taxon>
        <taxon>Pterygota</taxon>
        <taxon>Neoptera</taxon>
        <taxon>Endopterygota</taxon>
        <taxon>Hymenoptera</taxon>
        <taxon>Apocrita</taxon>
        <taxon>Aculeata</taxon>
        <taxon>Formicoidea</taxon>
        <taxon>Formicidae</taxon>
        <taxon>Ponerinae</taxon>
        <taxon>Ponerini</taxon>
        <taxon>Harpegnathos</taxon>
    </lineage>
</organism>
<accession>E2B9V9</accession>
<dbReference type="PANTHER" id="PTHR13317">
    <property type="entry name" value="TRANSMEMBRANE ANTERIOR POSTERIOR TRANSFORMATION PROTEIN 1 HOMOLOG"/>
    <property type="match status" value="1"/>
</dbReference>
<dbReference type="STRING" id="610380.E2B9V9"/>
<dbReference type="InterPro" id="IPR008010">
    <property type="entry name" value="Tatp1"/>
</dbReference>
<dbReference type="InParanoid" id="E2B9V9"/>
<evidence type="ECO:0000256" key="4">
    <source>
        <dbReference type="ARBA" id="ARBA00022989"/>
    </source>
</evidence>
<dbReference type="AlphaFoldDB" id="E2B9V9"/>
<dbReference type="Proteomes" id="UP000008237">
    <property type="component" value="Unassembled WGS sequence"/>
</dbReference>
<reference evidence="8 9" key="1">
    <citation type="journal article" date="2010" name="Science">
        <title>Genomic comparison of the ants Camponotus floridanus and Harpegnathos saltator.</title>
        <authorList>
            <person name="Bonasio R."/>
            <person name="Zhang G."/>
            <person name="Ye C."/>
            <person name="Mutti N.S."/>
            <person name="Fang X."/>
            <person name="Qin N."/>
            <person name="Donahue G."/>
            <person name="Yang P."/>
            <person name="Li Q."/>
            <person name="Li C."/>
            <person name="Zhang P."/>
            <person name="Huang Z."/>
            <person name="Berger S.L."/>
            <person name="Reinberg D."/>
            <person name="Wang J."/>
            <person name="Liebig J."/>
        </authorList>
    </citation>
    <scope>NUCLEOTIDE SEQUENCE [LARGE SCALE GENOMIC DNA]</scope>
    <source>
        <strain evidence="8 9">R22 G/1</strain>
    </source>
</reference>
<name>E2B9V9_HARSA</name>
<feature type="region of interest" description="Disordered" evidence="6">
    <location>
        <begin position="1"/>
        <end position="43"/>
    </location>
</feature>
<feature type="transmembrane region" description="Helical" evidence="7">
    <location>
        <begin position="423"/>
        <end position="444"/>
    </location>
</feature>
<dbReference type="OMA" id="TIMLIRV"/>
<dbReference type="Pfam" id="PF05346">
    <property type="entry name" value="DUF747"/>
    <property type="match status" value="1"/>
</dbReference>
<dbReference type="EMBL" id="GL446605">
    <property type="protein sequence ID" value="EFN87546.1"/>
    <property type="molecule type" value="Genomic_DNA"/>
</dbReference>
<keyword evidence="9" id="KW-1185">Reference proteome</keyword>
<protein>
    <submittedName>
        <fullName evidence="8">Protein TAPT1-like protein</fullName>
    </submittedName>
</protein>
<evidence type="ECO:0000256" key="1">
    <source>
        <dbReference type="ARBA" id="ARBA00004141"/>
    </source>
</evidence>
<evidence type="ECO:0000256" key="7">
    <source>
        <dbReference type="SAM" id="Phobius"/>
    </source>
</evidence>